<feature type="compositionally biased region" description="Basic and acidic residues" evidence="1">
    <location>
        <begin position="268"/>
        <end position="286"/>
    </location>
</feature>
<dbReference type="AlphaFoldDB" id="A0A6L2MVM6"/>
<accession>A0A6L2MVM6</accession>
<proteinExistence type="predicted"/>
<reference evidence="2" key="1">
    <citation type="journal article" date="2019" name="Sci. Rep.">
        <title>Draft genome of Tanacetum cinerariifolium, the natural source of mosquito coil.</title>
        <authorList>
            <person name="Yamashiro T."/>
            <person name="Shiraishi A."/>
            <person name="Satake H."/>
            <person name="Nakayama K."/>
        </authorList>
    </citation>
    <scope>NUCLEOTIDE SEQUENCE</scope>
</reference>
<name>A0A6L2MVM6_TANCI</name>
<comment type="caution">
    <text evidence="2">The sequence shown here is derived from an EMBL/GenBank/DDBJ whole genome shotgun (WGS) entry which is preliminary data.</text>
</comment>
<feature type="region of interest" description="Disordered" evidence="1">
    <location>
        <begin position="268"/>
        <end position="287"/>
    </location>
</feature>
<organism evidence="2">
    <name type="scientific">Tanacetum cinerariifolium</name>
    <name type="common">Dalmatian daisy</name>
    <name type="synonym">Chrysanthemum cinerariifolium</name>
    <dbReference type="NCBI Taxonomy" id="118510"/>
    <lineage>
        <taxon>Eukaryota</taxon>
        <taxon>Viridiplantae</taxon>
        <taxon>Streptophyta</taxon>
        <taxon>Embryophyta</taxon>
        <taxon>Tracheophyta</taxon>
        <taxon>Spermatophyta</taxon>
        <taxon>Magnoliopsida</taxon>
        <taxon>eudicotyledons</taxon>
        <taxon>Gunneridae</taxon>
        <taxon>Pentapetalae</taxon>
        <taxon>asterids</taxon>
        <taxon>campanulids</taxon>
        <taxon>Asterales</taxon>
        <taxon>Asteraceae</taxon>
        <taxon>Asteroideae</taxon>
        <taxon>Anthemideae</taxon>
        <taxon>Anthemidinae</taxon>
        <taxon>Tanacetum</taxon>
    </lineage>
</organism>
<evidence type="ECO:0008006" key="3">
    <source>
        <dbReference type="Google" id="ProtNLM"/>
    </source>
</evidence>
<evidence type="ECO:0000313" key="2">
    <source>
        <dbReference type="EMBL" id="GEU78041.1"/>
    </source>
</evidence>
<gene>
    <name evidence="2" type="ORF">Tci_050019</name>
</gene>
<protein>
    <recommendedName>
        <fullName evidence="3">Reverse transcriptase domain-containing protein</fullName>
    </recommendedName>
</protein>
<evidence type="ECO:0000256" key="1">
    <source>
        <dbReference type="SAM" id="MobiDB-lite"/>
    </source>
</evidence>
<sequence>MAAFLKKPTRSEGFQEIVDFLNTATVRAVDNEEQQIIATVDGKEFTIIEASVRRHLQLADADGCSPRCQETTRGSIAQTRFERVPTPPHDSPFPRVDTLGSDEGSMSPQELMALCTTFSDKVLALETDLRRRTKIVVSDDEEDSEDFSKQGRMIKDIDQDVGITLVNLTKVSSQEDQPEDQLGVLSAAKVLVIAAKKKVNTYTRRKRAVSTGCEGVSTASRIFNTVEESLSTAGESMPVSTADVVQKMSLDEELAQKLYEEEEARFNAEQEAKFNEESTEESKADEISQEDLQQMIMIVPVEEVYVEALQDLVKEIFSTIEHTDDKEKALWVELKRLFKPDNDDILWKLQRDRLPILVTGQYPQWRSEFLRYIDTRPNGDALRKCILNGPYIPTTVVVQAVAAIDDSPAVPEHTIVETPMNMSPENKAHFESEKEAIHLILTGIRDEIYSTIDAC</sequence>
<dbReference type="EMBL" id="BKCJ010007593">
    <property type="protein sequence ID" value="GEU78041.1"/>
    <property type="molecule type" value="Genomic_DNA"/>
</dbReference>